<comment type="subcellular location">
    <subcellularLocation>
        <location evidence="1">Cell membrane</location>
        <topology evidence="1">Multi-pass membrane protein</topology>
    </subcellularLocation>
</comment>
<feature type="transmembrane region" description="Helical" evidence="6">
    <location>
        <begin position="728"/>
        <end position="756"/>
    </location>
</feature>
<feature type="transmembrane region" description="Helical" evidence="6">
    <location>
        <begin position="21"/>
        <end position="41"/>
    </location>
</feature>
<feature type="transmembrane region" description="Helical" evidence="6">
    <location>
        <begin position="349"/>
        <end position="376"/>
    </location>
</feature>
<evidence type="ECO:0000256" key="5">
    <source>
        <dbReference type="ARBA" id="ARBA00023136"/>
    </source>
</evidence>
<dbReference type="GO" id="GO:0022857">
    <property type="term" value="F:transmembrane transporter activity"/>
    <property type="evidence" value="ECO:0007669"/>
    <property type="project" value="TreeGrafter"/>
</dbReference>
<evidence type="ECO:0000313" key="10">
    <source>
        <dbReference type="Proteomes" id="UP000598820"/>
    </source>
</evidence>
<keyword evidence="10" id="KW-1185">Reference proteome</keyword>
<feature type="transmembrane region" description="Helical" evidence="6">
    <location>
        <begin position="692"/>
        <end position="716"/>
    </location>
</feature>
<dbReference type="EMBL" id="JACWZY010000001">
    <property type="protein sequence ID" value="MBD2699225.1"/>
    <property type="molecule type" value="Genomic_DNA"/>
</dbReference>
<proteinExistence type="predicted"/>
<dbReference type="PROSITE" id="PS51257">
    <property type="entry name" value="PROKAR_LIPOPROTEIN"/>
    <property type="match status" value="1"/>
</dbReference>
<feature type="domain" description="ABC3 transporter permease C-terminal" evidence="7">
    <location>
        <begin position="695"/>
        <end position="805"/>
    </location>
</feature>
<dbReference type="Pfam" id="PF12704">
    <property type="entry name" value="MacB_PCD"/>
    <property type="match status" value="1"/>
</dbReference>
<keyword evidence="4 6" id="KW-1133">Transmembrane helix</keyword>
<keyword evidence="2" id="KW-1003">Cell membrane</keyword>
<dbReference type="GO" id="GO:0005886">
    <property type="term" value="C:plasma membrane"/>
    <property type="evidence" value="ECO:0007669"/>
    <property type="project" value="UniProtKB-SubCell"/>
</dbReference>
<dbReference type="InterPro" id="IPR025857">
    <property type="entry name" value="MacB_PCD"/>
</dbReference>
<comment type="caution">
    <text evidence="9">The sequence shown here is derived from an EMBL/GenBank/DDBJ whole genome shotgun (WGS) entry which is preliminary data.</text>
</comment>
<dbReference type="Proteomes" id="UP000598820">
    <property type="component" value="Unassembled WGS sequence"/>
</dbReference>
<feature type="transmembrane region" description="Helical" evidence="6">
    <location>
        <begin position="776"/>
        <end position="798"/>
    </location>
</feature>
<evidence type="ECO:0000259" key="8">
    <source>
        <dbReference type="Pfam" id="PF12704"/>
    </source>
</evidence>
<evidence type="ECO:0000256" key="3">
    <source>
        <dbReference type="ARBA" id="ARBA00022692"/>
    </source>
</evidence>
<dbReference type="InterPro" id="IPR003838">
    <property type="entry name" value="ABC3_permease_C"/>
</dbReference>
<evidence type="ECO:0000259" key="7">
    <source>
        <dbReference type="Pfam" id="PF02687"/>
    </source>
</evidence>
<sequence>MLRNYLKIALRSLSRNRLTTLLNVTGLSVGIASCLVIYLIVQYELHFDKRVPDSEHVYRLVSKFKFGDEFYHNPGLAAPIPDAVRAKLTGVKTVAPFHSGSFQIVEIPCPGKEPIQFRASKDEKDEFVSTNGAFFDILPRQWIAGNPETALSKPDQIVLTEKQARKYFGEASPAIVGRRLIGRQYKDTLMLTVSGLLSDLAEPSNFDFQAFVSLATQTTSKKRRDNLGIDQWNNTNSSSQCLLKLAPGTDPKRLGDQITKLADANVPAGEKTGDRWLLLQPLSDVHFNADFAGGQHVAHRPTLLILGLVGGFLLLLACINFINLATAQSTRRAKEIGIRKSLGSERKQLIVQFLGETLLLTILAASASLLLANGALTYLGEIVPKGVTLDLTNPTLYLFLLATSFITALLAGFYPGTLLARLSPVATLRNQTGQAAGIATLRKGLIVGQFTIAQMFIIGALLVGQQIRYMINSDQGFQREAIVTFSTPMSSFFNSDHNDVRFTLAERIRKLSGVERVSMANQTPLSGSWSTSTLEFTGKKGKSEVNVYRKQVDTNFVALYGLKLLAGRNLIENDTTREYVINETLARYMGFQQPARAIGHLLGKKPIVGIIRDFNHRSLHNTIQPTALMSQKGNLHMFNVRFRRSGAATFDQTLAQIKKLWATTYPGEPFEAKFFDEAIVELYSNERNLGKLINLATGIAVLISCLGLFGLVTFSAERRTKEIGVRKVLGASVSNIVTLLSKDFLVLILIAVLIASPLAWWGTTKWLEGFTYRIDLSWSLFVLAALLVIGISLITVSFQSIKAALRNPVTSLRSE</sequence>
<evidence type="ECO:0000256" key="6">
    <source>
        <dbReference type="SAM" id="Phobius"/>
    </source>
</evidence>
<accession>A0A927AR62</accession>
<dbReference type="RefSeq" id="WP_190885085.1">
    <property type="nucleotide sequence ID" value="NZ_JACWZY010000001.1"/>
</dbReference>
<feature type="domain" description="MacB-like periplasmic core" evidence="8">
    <location>
        <begin position="20"/>
        <end position="260"/>
    </location>
</feature>
<dbReference type="InterPro" id="IPR050250">
    <property type="entry name" value="Macrolide_Exporter_MacB"/>
</dbReference>
<feature type="transmembrane region" description="Helical" evidence="6">
    <location>
        <begin position="396"/>
        <end position="423"/>
    </location>
</feature>
<dbReference type="Pfam" id="PF02687">
    <property type="entry name" value="FtsX"/>
    <property type="match status" value="2"/>
</dbReference>
<feature type="transmembrane region" description="Helical" evidence="6">
    <location>
        <begin position="444"/>
        <end position="463"/>
    </location>
</feature>
<dbReference type="PANTHER" id="PTHR30572">
    <property type="entry name" value="MEMBRANE COMPONENT OF TRANSPORTER-RELATED"/>
    <property type="match status" value="1"/>
</dbReference>
<dbReference type="PANTHER" id="PTHR30572:SF18">
    <property type="entry name" value="ABC-TYPE MACROLIDE FAMILY EXPORT SYSTEM PERMEASE COMPONENT 2"/>
    <property type="match status" value="1"/>
</dbReference>
<feature type="domain" description="ABC3 transporter permease C-terminal" evidence="7">
    <location>
        <begin position="308"/>
        <end position="424"/>
    </location>
</feature>
<reference evidence="9" key="1">
    <citation type="submission" date="2020-09" db="EMBL/GenBank/DDBJ databases">
        <authorList>
            <person name="Kim M.K."/>
        </authorList>
    </citation>
    <scope>NUCLEOTIDE SEQUENCE</scope>
    <source>
        <strain evidence="9">BT702</strain>
    </source>
</reference>
<keyword evidence="3 6" id="KW-0812">Transmembrane</keyword>
<evidence type="ECO:0000256" key="1">
    <source>
        <dbReference type="ARBA" id="ARBA00004651"/>
    </source>
</evidence>
<evidence type="ECO:0000256" key="2">
    <source>
        <dbReference type="ARBA" id="ARBA00022475"/>
    </source>
</evidence>
<organism evidence="9 10">
    <name type="scientific">Spirosoma profusum</name>
    <dbReference type="NCBI Taxonomy" id="2771354"/>
    <lineage>
        <taxon>Bacteria</taxon>
        <taxon>Pseudomonadati</taxon>
        <taxon>Bacteroidota</taxon>
        <taxon>Cytophagia</taxon>
        <taxon>Cytophagales</taxon>
        <taxon>Cytophagaceae</taxon>
        <taxon>Spirosoma</taxon>
    </lineage>
</organism>
<feature type="transmembrane region" description="Helical" evidence="6">
    <location>
        <begin position="303"/>
        <end position="325"/>
    </location>
</feature>
<protein>
    <submittedName>
        <fullName evidence="9">ABC transporter permease</fullName>
    </submittedName>
</protein>
<gene>
    <name evidence="9" type="ORF">IC229_01165</name>
</gene>
<keyword evidence="5 6" id="KW-0472">Membrane</keyword>
<dbReference type="AlphaFoldDB" id="A0A927AR62"/>
<name>A0A927AR62_9BACT</name>
<evidence type="ECO:0000313" key="9">
    <source>
        <dbReference type="EMBL" id="MBD2699225.1"/>
    </source>
</evidence>
<evidence type="ECO:0000256" key="4">
    <source>
        <dbReference type="ARBA" id="ARBA00022989"/>
    </source>
</evidence>